<name>A0A9X3F1H4_9BACT</name>
<organism evidence="1 2">
    <name type="scientific">Nannocystis pusilla</name>
    <dbReference type="NCBI Taxonomy" id="889268"/>
    <lineage>
        <taxon>Bacteria</taxon>
        <taxon>Pseudomonadati</taxon>
        <taxon>Myxococcota</taxon>
        <taxon>Polyangia</taxon>
        <taxon>Nannocystales</taxon>
        <taxon>Nannocystaceae</taxon>
        <taxon>Nannocystis</taxon>
    </lineage>
</organism>
<proteinExistence type="predicted"/>
<gene>
    <name evidence="1" type="ORF">OV079_29995</name>
</gene>
<evidence type="ECO:0000313" key="2">
    <source>
        <dbReference type="Proteomes" id="UP001150924"/>
    </source>
</evidence>
<keyword evidence="2" id="KW-1185">Reference proteome</keyword>
<dbReference type="Proteomes" id="UP001150924">
    <property type="component" value="Unassembled WGS sequence"/>
</dbReference>
<sequence>MTDLSFGPRPPVLALWDGATWTTQEVQDPHTAVVLVDAELGFVVGWGDDDGAFVQRWKAGELTRLPTDSSATALWGVDGIRLQ</sequence>
<protein>
    <submittedName>
        <fullName evidence="1">Uncharacterized protein</fullName>
    </submittedName>
</protein>
<accession>A0A9X3F1H4</accession>
<comment type="caution">
    <text evidence="1">The sequence shown here is derived from an EMBL/GenBank/DDBJ whole genome shotgun (WGS) entry which is preliminary data.</text>
</comment>
<dbReference type="EMBL" id="JAPNKE010000002">
    <property type="protein sequence ID" value="MCY1009723.1"/>
    <property type="molecule type" value="Genomic_DNA"/>
</dbReference>
<reference evidence="1" key="1">
    <citation type="submission" date="2022-11" db="EMBL/GenBank/DDBJ databases">
        <title>Minimal conservation of predation-associated metabolite biosynthetic gene clusters underscores biosynthetic potential of Myxococcota including descriptions for ten novel species: Archangium lansinium sp. nov., Myxococcus landrumus sp. nov., Nannocystis bai.</title>
        <authorList>
            <person name="Ahearne A."/>
            <person name="Stevens C."/>
            <person name="Phillips K."/>
        </authorList>
    </citation>
    <scope>NUCLEOTIDE SEQUENCE</scope>
    <source>
        <strain evidence="1">Na p29</strain>
    </source>
</reference>
<dbReference type="RefSeq" id="WP_267772398.1">
    <property type="nucleotide sequence ID" value="NZ_JAPNKE010000002.1"/>
</dbReference>
<evidence type="ECO:0000313" key="1">
    <source>
        <dbReference type="EMBL" id="MCY1009723.1"/>
    </source>
</evidence>
<dbReference type="AlphaFoldDB" id="A0A9X3F1H4"/>